<gene>
    <name evidence="1" type="ORF">SLEP1_g48879</name>
</gene>
<keyword evidence="2" id="KW-1185">Reference proteome</keyword>
<reference evidence="1 2" key="1">
    <citation type="journal article" date="2021" name="Commun. Biol.">
        <title>The genome of Shorea leprosula (Dipterocarpaceae) highlights the ecological relevance of drought in aseasonal tropical rainforests.</title>
        <authorList>
            <person name="Ng K.K.S."/>
            <person name="Kobayashi M.J."/>
            <person name="Fawcett J.A."/>
            <person name="Hatakeyama M."/>
            <person name="Paape T."/>
            <person name="Ng C.H."/>
            <person name="Ang C.C."/>
            <person name="Tnah L.H."/>
            <person name="Lee C.T."/>
            <person name="Nishiyama T."/>
            <person name="Sese J."/>
            <person name="O'Brien M.J."/>
            <person name="Copetti D."/>
            <person name="Mohd Noor M.I."/>
            <person name="Ong R.C."/>
            <person name="Putra M."/>
            <person name="Sireger I.Z."/>
            <person name="Indrioko S."/>
            <person name="Kosugi Y."/>
            <person name="Izuno A."/>
            <person name="Isagi Y."/>
            <person name="Lee S.L."/>
            <person name="Shimizu K.K."/>
        </authorList>
    </citation>
    <scope>NUCLEOTIDE SEQUENCE [LARGE SCALE GENOMIC DNA]</scope>
    <source>
        <strain evidence="1">214</strain>
    </source>
</reference>
<evidence type="ECO:0000313" key="2">
    <source>
        <dbReference type="Proteomes" id="UP001054252"/>
    </source>
</evidence>
<proteinExistence type="predicted"/>
<name>A0AAV5LV26_9ROSI</name>
<dbReference type="EMBL" id="BPVZ01000149">
    <property type="protein sequence ID" value="GKV41333.1"/>
    <property type="molecule type" value="Genomic_DNA"/>
</dbReference>
<evidence type="ECO:0000313" key="1">
    <source>
        <dbReference type="EMBL" id="GKV41333.1"/>
    </source>
</evidence>
<dbReference type="Proteomes" id="UP001054252">
    <property type="component" value="Unassembled WGS sequence"/>
</dbReference>
<dbReference type="AlphaFoldDB" id="A0AAV5LV26"/>
<accession>A0AAV5LV26</accession>
<organism evidence="1 2">
    <name type="scientific">Rubroshorea leprosula</name>
    <dbReference type="NCBI Taxonomy" id="152421"/>
    <lineage>
        <taxon>Eukaryota</taxon>
        <taxon>Viridiplantae</taxon>
        <taxon>Streptophyta</taxon>
        <taxon>Embryophyta</taxon>
        <taxon>Tracheophyta</taxon>
        <taxon>Spermatophyta</taxon>
        <taxon>Magnoliopsida</taxon>
        <taxon>eudicotyledons</taxon>
        <taxon>Gunneridae</taxon>
        <taxon>Pentapetalae</taxon>
        <taxon>rosids</taxon>
        <taxon>malvids</taxon>
        <taxon>Malvales</taxon>
        <taxon>Dipterocarpaceae</taxon>
        <taxon>Rubroshorea</taxon>
    </lineage>
</organism>
<protein>
    <submittedName>
        <fullName evidence="1">Uncharacterized protein</fullName>
    </submittedName>
</protein>
<sequence length="52" mass="6406">MYRIWKCKAPIKGICILDRYKNRMHTQYFPHTKLELILHVLIKFLLRKGTLY</sequence>
<comment type="caution">
    <text evidence="1">The sequence shown here is derived from an EMBL/GenBank/DDBJ whole genome shotgun (WGS) entry which is preliminary data.</text>
</comment>